<comment type="caution">
    <text evidence="2">The sequence shown here is derived from an EMBL/GenBank/DDBJ whole genome shotgun (WGS) entry which is preliminary data.</text>
</comment>
<proteinExistence type="predicted"/>
<keyword evidence="1" id="KW-1133">Transmembrane helix</keyword>
<dbReference type="EMBL" id="JAGTTL010000002">
    <property type="protein sequence ID" value="KAK6326111.1"/>
    <property type="molecule type" value="Genomic_DNA"/>
</dbReference>
<evidence type="ECO:0000256" key="1">
    <source>
        <dbReference type="SAM" id="Phobius"/>
    </source>
</evidence>
<sequence>MQPVSSSDFCSKLHTDWTKGSYCFQKTMASTASFKGTGLLFFLLLGLQPSSFVFRTKHNLKFLFNHQCCNPRSLQQQL</sequence>
<evidence type="ECO:0000313" key="3">
    <source>
        <dbReference type="Proteomes" id="UP001356427"/>
    </source>
</evidence>
<keyword evidence="1" id="KW-0472">Membrane</keyword>
<gene>
    <name evidence="2" type="ORF">J4Q44_G00017560</name>
</gene>
<dbReference type="Proteomes" id="UP001356427">
    <property type="component" value="Unassembled WGS sequence"/>
</dbReference>
<protein>
    <submittedName>
        <fullName evidence="2">Uncharacterized protein</fullName>
    </submittedName>
</protein>
<keyword evidence="1" id="KW-0812">Transmembrane</keyword>
<feature type="transmembrane region" description="Helical" evidence="1">
    <location>
        <begin position="36"/>
        <end position="54"/>
    </location>
</feature>
<name>A0AAN8MGA7_9TELE</name>
<accession>A0AAN8MGA7</accession>
<organism evidence="2 3">
    <name type="scientific">Coregonus suidteri</name>
    <dbReference type="NCBI Taxonomy" id="861788"/>
    <lineage>
        <taxon>Eukaryota</taxon>
        <taxon>Metazoa</taxon>
        <taxon>Chordata</taxon>
        <taxon>Craniata</taxon>
        <taxon>Vertebrata</taxon>
        <taxon>Euteleostomi</taxon>
        <taxon>Actinopterygii</taxon>
        <taxon>Neopterygii</taxon>
        <taxon>Teleostei</taxon>
        <taxon>Protacanthopterygii</taxon>
        <taxon>Salmoniformes</taxon>
        <taxon>Salmonidae</taxon>
        <taxon>Coregoninae</taxon>
        <taxon>Coregonus</taxon>
    </lineage>
</organism>
<evidence type="ECO:0000313" key="2">
    <source>
        <dbReference type="EMBL" id="KAK6326111.1"/>
    </source>
</evidence>
<dbReference type="AlphaFoldDB" id="A0AAN8MGA7"/>
<keyword evidence="3" id="KW-1185">Reference proteome</keyword>
<reference evidence="2 3" key="1">
    <citation type="submission" date="2021-04" db="EMBL/GenBank/DDBJ databases">
        <authorList>
            <person name="De Guttry C."/>
            <person name="Zahm M."/>
            <person name="Klopp C."/>
            <person name="Cabau C."/>
            <person name="Louis A."/>
            <person name="Berthelot C."/>
            <person name="Parey E."/>
            <person name="Roest Crollius H."/>
            <person name="Montfort J."/>
            <person name="Robinson-Rechavi M."/>
            <person name="Bucao C."/>
            <person name="Bouchez O."/>
            <person name="Gislard M."/>
            <person name="Lluch J."/>
            <person name="Milhes M."/>
            <person name="Lampietro C."/>
            <person name="Lopez Roques C."/>
            <person name="Donnadieu C."/>
            <person name="Braasch I."/>
            <person name="Desvignes T."/>
            <person name="Postlethwait J."/>
            <person name="Bobe J."/>
            <person name="Wedekind C."/>
            <person name="Guiguen Y."/>
        </authorList>
    </citation>
    <scope>NUCLEOTIDE SEQUENCE [LARGE SCALE GENOMIC DNA]</scope>
    <source>
        <strain evidence="2">Cs_M1</strain>
        <tissue evidence="2">Blood</tissue>
    </source>
</reference>